<evidence type="ECO:0000259" key="7">
    <source>
        <dbReference type="Pfam" id="PF00135"/>
    </source>
</evidence>
<dbReference type="PROSITE" id="PS00122">
    <property type="entry name" value="CARBOXYLESTERASE_B_1"/>
    <property type="match status" value="1"/>
</dbReference>
<protein>
    <recommendedName>
        <fullName evidence="6">Carboxylic ester hydrolase</fullName>
        <ecNumber evidence="6">3.1.1.-</ecNumber>
    </recommendedName>
</protein>
<evidence type="ECO:0000256" key="3">
    <source>
        <dbReference type="ARBA" id="ARBA00022801"/>
    </source>
</evidence>
<evidence type="ECO:0000256" key="2">
    <source>
        <dbReference type="ARBA" id="ARBA00022487"/>
    </source>
</evidence>
<keyword evidence="2" id="KW-0719">Serine esterase</keyword>
<evidence type="ECO:0000256" key="6">
    <source>
        <dbReference type="RuleBase" id="RU361235"/>
    </source>
</evidence>
<gene>
    <name evidence="8" type="ORF">EEDITHA_LOCUS5927</name>
</gene>
<dbReference type="Pfam" id="PF00135">
    <property type="entry name" value="COesterase"/>
    <property type="match status" value="1"/>
</dbReference>
<feature type="domain" description="Carboxylesterase type B" evidence="7">
    <location>
        <begin position="24"/>
        <end position="516"/>
    </location>
</feature>
<dbReference type="AlphaFoldDB" id="A0AAU9TRY8"/>
<evidence type="ECO:0000256" key="5">
    <source>
        <dbReference type="ARBA" id="ARBA00023180"/>
    </source>
</evidence>
<feature type="signal peptide" evidence="6">
    <location>
        <begin position="1"/>
        <end position="19"/>
    </location>
</feature>
<dbReference type="PANTHER" id="PTHR43142:SF1">
    <property type="entry name" value="CARBOXYLIC ESTER HYDROLASE"/>
    <property type="match status" value="1"/>
</dbReference>
<evidence type="ECO:0000256" key="4">
    <source>
        <dbReference type="ARBA" id="ARBA00023157"/>
    </source>
</evidence>
<dbReference type="SUPFAM" id="SSF53474">
    <property type="entry name" value="alpha/beta-Hydrolases"/>
    <property type="match status" value="1"/>
</dbReference>
<evidence type="ECO:0000256" key="1">
    <source>
        <dbReference type="ARBA" id="ARBA00005964"/>
    </source>
</evidence>
<dbReference type="EC" id="3.1.1.-" evidence="6"/>
<keyword evidence="5" id="KW-0325">Glycoprotein</keyword>
<dbReference type="Gene3D" id="3.40.50.1820">
    <property type="entry name" value="alpha/beta hydrolase"/>
    <property type="match status" value="1"/>
</dbReference>
<dbReference type="EMBL" id="CAKOGL010000008">
    <property type="protein sequence ID" value="CAH2089920.1"/>
    <property type="molecule type" value="Genomic_DNA"/>
</dbReference>
<feature type="chain" id="PRO_5043088807" description="Carboxylic ester hydrolase" evidence="6">
    <location>
        <begin position="20"/>
        <end position="542"/>
    </location>
</feature>
<reference evidence="8" key="1">
    <citation type="submission" date="2022-03" db="EMBL/GenBank/DDBJ databases">
        <authorList>
            <person name="Tunstrom K."/>
        </authorList>
    </citation>
    <scope>NUCLEOTIDE SEQUENCE</scope>
</reference>
<sequence>MKTYWLVLWSLWAARLVRQPTLPVRVTGGWLRGVVAPDGSHKRYMAIPYATHPVKRFMDPGPEPIWQGVFEAIEENIQCIQLFGRTLVLGQTDCLIVNVYTPIDATPDSKYPVIVFIHGGGYYEGSGTSLLYGPDYLVSKGVVLVTMNYRLGVHGFTCLRIKEAPGNAGMKDQVAALKWVQRNIEKFGGNPNSVTLLGSSAGASSVSLHLLSPMSRNLFQKGIMQSGSSLANWALQFRPVYIANLVTKVMLYTTENVYEIYKILMEKSDRDLTATRVPRRKGNVVLSEIIHAPCVEESIPGVEPFLTDTPFNLFSKGEYQKVPMLMGHNSAEGLFVVDFENDTTIPQIKLEKSLPKNLRITEESLRKEIVEKLKEIYFDGKDVSHNNLVNLSRMYSEMFVIVPMLEEVEFHLKTNYNPVYTYVLAYDGRRNIAKFILKYGLHKEPGATHVDDIFYLFQQPLIPTFFENNMIDRLTTMWTNFAKYGDPTPEVSDLLPVKWLPTNKSSPHSLIIDREFSTLPLWYSDSLKYVRDIYAKYRRLED</sequence>
<keyword evidence="4" id="KW-1015">Disulfide bond</keyword>
<name>A0AAU9TRY8_EUPED</name>
<proteinExistence type="inferred from homology"/>
<organism evidence="8 9">
    <name type="scientific">Euphydryas editha</name>
    <name type="common">Edith's checkerspot</name>
    <dbReference type="NCBI Taxonomy" id="104508"/>
    <lineage>
        <taxon>Eukaryota</taxon>
        <taxon>Metazoa</taxon>
        <taxon>Ecdysozoa</taxon>
        <taxon>Arthropoda</taxon>
        <taxon>Hexapoda</taxon>
        <taxon>Insecta</taxon>
        <taxon>Pterygota</taxon>
        <taxon>Neoptera</taxon>
        <taxon>Endopterygota</taxon>
        <taxon>Lepidoptera</taxon>
        <taxon>Glossata</taxon>
        <taxon>Ditrysia</taxon>
        <taxon>Papilionoidea</taxon>
        <taxon>Nymphalidae</taxon>
        <taxon>Nymphalinae</taxon>
        <taxon>Euphydryas</taxon>
    </lineage>
</organism>
<comment type="similarity">
    <text evidence="1 6">Belongs to the type-B carboxylesterase/lipase family.</text>
</comment>
<keyword evidence="6" id="KW-0732">Signal</keyword>
<evidence type="ECO:0000313" key="9">
    <source>
        <dbReference type="Proteomes" id="UP001153954"/>
    </source>
</evidence>
<dbReference type="InterPro" id="IPR029058">
    <property type="entry name" value="AB_hydrolase_fold"/>
</dbReference>
<dbReference type="PANTHER" id="PTHR43142">
    <property type="entry name" value="CARBOXYLIC ESTER HYDROLASE"/>
    <property type="match status" value="1"/>
</dbReference>
<comment type="caution">
    <text evidence="8">The sequence shown here is derived from an EMBL/GenBank/DDBJ whole genome shotgun (WGS) entry which is preliminary data.</text>
</comment>
<accession>A0AAU9TRY8</accession>
<keyword evidence="9" id="KW-1185">Reference proteome</keyword>
<dbReference type="InterPro" id="IPR002018">
    <property type="entry name" value="CarbesteraseB"/>
</dbReference>
<dbReference type="InterPro" id="IPR019826">
    <property type="entry name" value="Carboxylesterase_B_AS"/>
</dbReference>
<dbReference type="GO" id="GO:0052689">
    <property type="term" value="F:carboxylic ester hydrolase activity"/>
    <property type="evidence" value="ECO:0007669"/>
    <property type="project" value="UniProtKB-KW"/>
</dbReference>
<dbReference type="Proteomes" id="UP001153954">
    <property type="component" value="Unassembled WGS sequence"/>
</dbReference>
<keyword evidence="3 6" id="KW-0378">Hydrolase</keyword>
<evidence type="ECO:0000313" key="8">
    <source>
        <dbReference type="EMBL" id="CAH2089920.1"/>
    </source>
</evidence>